<evidence type="ECO:0000259" key="3">
    <source>
        <dbReference type="Pfam" id="PF05175"/>
    </source>
</evidence>
<dbReference type="Gene3D" id="3.40.50.150">
    <property type="entry name" value="Vaccinia Virus protein VP39"/>
    <property type="match status" value="1"/>
</dbReference>
<dbReference type="InterPro" id="IPR046977">
    <property type="entry name" value="RsmC/RlmG"/>
</dbReference>
<evidence type="ECO:0000256" key="2">
    <source>
        <dbReference type="ARBA" id="ARBA00022679"/>
    </source>
</evidence>
<accession>A0A1M4YW40</accession>
<evidence type="ECO:0000313" key="5">
    <source>
        <dbReference type="Proteomes" id="UP000184476"/>
    </source>
</evidence>
<keyword evidence="1 4" id="KW-0489">Methyltransferase</keyword>
<dbReference type="AlphaFoldDB" id="A0A1M4YW40"/>
<feature type="domain" description="Methyltransferase small" evidence="3">
    <location>
        <begin position="29"/>
        <end position="196"/>
    </location>
</feature>
<dbReference type="CDD" id="cd02440">
    <property type="entry name" value="AdoMet_MTases"/>
    <property type="match status" value="1"/>
</dbReference>
<protein>
    <submittedName>
        <fullName evidence="4">16S rRNA m(2)G 1207 methyltransferase</fullName>
    </submittedName>
</protein>
<dbReference type="Proteomes" id="UP000184476">
    <property type="component" value="Unassembled WGS sequence"/>
</dbReference>
<dbReference type="OrthoDB" id="9764961at2"/>
<keyword evidence="5" id="KW-1185">Reference proteome</keyword>
<evidence type="ECO:0000256" key="1">
    <source>
        <dbReference type="ARBA" id="ARBA00022603"/>
    </source>
</evidence>
<proteinExistence type="predicted"/>
<dbReference type="InterPro" id="IPR007848">
    <property type="entry name" value="Small_mtfrase_dom"/>
</dbReference>
<evidence type="ECO:0000313" key="4">
    <source>
        <dbReference type="EMBL" id="SHF09546.1"/>
    </source>
</evidence>
<dbReference type="InterPro" id="IPR029063">
    <property type="entry name" value="SAM-dependent_MTases_sf"/>
</dbReference>
<dbReference type="GO" id="GO:0008757">
    <property type="term" value="F:S-adenosylmethionine-dependent methyltransferase activity"/>
    <property type="evidence" value="ECO:0007669"/>
    <property type="project" value="InterPro"/>
</dbReference>
<reference evidence="4 5" key="1">
    <citation type="submission" date="2016-11" db="EMBL/GenBank/DDBJ databases">
        <authorList>
            <person name="Jaros S."/>
            <person name="Januszkiewicz K."/>
            <person name="Wedrychowicz H."/>
        </authorList>
    </citation>
    <scope>NUCLEOTIDE SEQUENCE [LARGE SCALE GENOMIC DNA]</scope>
    <source>
        <strain evidence="4 5">DSM 44666</strain>
    </source>
</reference>
<name>A0A1M4YW40_9BACL</name>
<dbReference type="STRING" id="112248.SAMN05444392_107159"/>
<dbReference type="PANTHER" id="PTHR47816:SF4">
    <property type="entry name" value="RIBOSOMAL RNA SMALL SUBUNIT METHYLTRANSFERASE C"/>
    <property type="match status" value="1"/>
</dbReference>
<dbReference type="PANTHER" id="PTHR47816">
    <property type="entry name" value="RIBOSOMAL RNA SMALL SUBUNIT METHYLTRANSFERASE C"/>
    <property type="match status" value="1"/>
</dbReference>
<gene>
    <name evidence="4" type="ORF">SAMN05444392_107159</name>
</gene>
<dbReference type="Pfam" id="PF05175">
    <property type="entry name" value="MTS"/>
    <property type="match status" value="1"/>
</dbReference>
<dbReference type="GO" id="GO:0032259">
    <property type="term" value="P:methylation"/>
    <property type="evidence" value="ECO:0007669"/>
    <property type="project" value="UniProtKB-KW"/>
</dbReference>
<sequence length="201" mass="23109">MKEHYFKERPESESNQRIIQANLLGHPFSFITDSGVFSKQGVDFGSRFLIENVEVLPGDRVLDLGCGYGAIGISLRVHYSQLQMTMVDINERAVQLAKENWARHCLQENMKIMESDGFAQLQSDQRYDLIVTNPPIRAGKAVIYRWFRDSVSYLAPNGRLWVVIRKQQGAQSAVQELSHYYPIVDVVNRNKGYWLIRAVMN</sequence>
<keyword evidence="2 4" id="KW-0808">Transferase</keyword>
<organism evidence="4 5">
    <name type="scientific">Seinonella peptonophila</name>
    <dbReference type="NCBI Taxonomy" id="112248"/>
    <lineage>
        <taxon>Bacteria</taxon>
        <taxon>Bacillati</taxon>
        <taxon>Bacillota</taxon>
        <taxon>Bacilli</taxon>
        <taxon>Bacillales</taxon>
        <taxon>Thermoactinomycetaceae</taxon>
        <taxon>Seinonella</taxon>
    </lineage>
</organism>
<dbReference type="RefSeq" id="WP_073155161.1">
    <property type="nucleotide sequence ID" value="NZ_FQVL01000007.1"/>
</dbReference>
<dbReference type="SUPFAM" id="SSF53335">
    <property type="entry name" value="S-adenosyl-L-methionine-dependent methyltransferases"/>
    <property type="match status" value="1"/>
</dbReference>
<dbReference type="EMBL" id="FQVL01000007">
    <property type="protein sequence ID" value="SHF09546.1"/>
    <property type="molecule type" value="Genomic_DNA"/>
</dbReference>